<evidence type="ECO:0000256" key="1">
    <source>
        <dbReference type="SAM" id="Phobius"/>
    </source>
</evidence>
<reference evidence="2 3" key="1">
    <citation type="submission" date="2010-03" db="EMBL/GenBank/DDBJ databases">
        <authorList>
            <consortium name="The Broad Institute Genome Sequencing Platform"/>
            <person name="Ward D."/>
            <person name="Earl A."/>
            <person name="Feldgarden M."/>
            <person name="Gevers D."/>
            <person name="Young S."/>
            <person name="Zeng Q."/>
            <person name="Koehrsen M."/>
            <person name="Alvarado L."/>
            <person name="Berlin A.M."/>
            <person name="Borenstein D."/>
            <person name="Chapman S.B."/>
            <person name="Chen Z."/>
            <person name="Engels R."/>
            <person name="Freedman E."/>
            <person name="Gellesch M."/>
            <person name="Goldberg J."/>
            <person name="Griggs A."/>
            <person name="Gujja S."/>
            <person name="Heilman E.R."/>
            <person name="Heiman D.I."/>
            <person name="Hepburn T.A."/>
            <person name="Howarth C."/>
            <person name="Jen D."/>
            <person name="Larson L."/>
            <person name="Mehta T."/>
            <person name="Park D."/>
            <person name="Pearson M."/>
            <person name="Richards J."/>
            <person name="Roberts A."/>
            <person name="Saif S."/>
            <person name="Shea T.D."/>
            <person name="Shenoy N."/>
            <person name="Sisk P."/>
            <person name="Stolte C."/>
            <person name="Sykes S.N."/>
            <person name="Walk T."/>
            <person name="White J."/>
            <person name="Yandava C."/>
            <person name="Izard J."/>
            <person name="Baranova O.V."/>
            <person name="Blanton J.M."/>
            <person name="Tanner A.C."/>
            <person name="Dewhirst F."/>
            <person name="Haas B."/>
            <person name="Nusbaum C."/>
            <person name="Birren B."/>
        </authorList>
    </citation>
    <scope>NUCLEOTIDE SEQUENCE [LARGE SCALE GENOMIC DNA]</scope>
    <source>
        <strain evidence="2 3">ATCC 29453</strain>
    </source>
</reference>
<sequence length="25" mass="2830">ETRTFRLMMILLVVQVGVLIASLIL</sequence>
<feature type="non-terminal residue" evidence="2">
    <location>
        <position position="1"/>
    </location>
</feature>
<keyword evidence="1" id="KW-0472">Membrane</keyword>
<reference evidence="2 3" key="2">
    <citation type="submission" date="2011-10" db="EMBL/GenBank/DDBJ databases">
        <title>The Genome Sequence of Simonsiella muelleri ATCC 29453.</title>
        <authorList>
            <consortium name="The Broad Institute Genome Sequencing Platform"/>
            <consortium name="The Broad Institute Genome Sequencing Center for Infectious Disease"/>
            <person name="Earl A."/>
            <person name="Ward D."/>
            <person name="Feldgarden M."/>
            <person name="Gevers D."/>
            <person name="Izard J."/>
            <person name="Baranova O.V."/>
            <person name="Blanton J.M."/>
            <person name="Tanner A.C."/>
            <person name="Dewhirst F."/>
            <person name="Young S.K."/>
            <person name="Zeng Q."/>
            <person name="Gargeya S."/>
            <person name="Fitzgerald M."/>
            <person name="Haas B."/>
            <person name="Abouelleil A."/>
            <person name="Alvarado L."/>
            <person name="Arachchi H.M."/>
            <person name="Berlin A."/>
            <person name="Brown A."/>
            <person name="Chapman S.B."/>
            <person name="Chen Z."/>
            <person name="Dunbar C."/>
            <person name="Freedman E."/>
            <person name="Gearin G."/>
            <person name="Goldberg J."/>
            <person name="Griggs A."/>
            <person name="Gujja S."/>
            <person name="Heiman D."/>
            <person name="Howarth C."/>
            <person name="Larson L."/>
            <person name="Lui A."/>
            <person name="MacDonald P.J.P."/>
            <person name="Montmayeur A."/>
            <person name="Murphy C."/>
            <person name="Neiman D."/>
            <person name="Pearson M."/>
            <person name="Priest M."/>
            <person name="Roberts A."/>
            <person name="Saif S."/>
            <person name="Shea T."/>
            <person name="Shenoy N."/>
            <person name="Sisk P."/>
            <person name="Stolte C."/>
            <person name="Sykes S."/>
            <person name="Wortman J."/>
            <person name="Nusbaum C."/>
            <person name="Birren B."/>
        </authorList>
    </citation>
    <scope>NUCLEOTIDE SEQUENCE [LARGE SCALE GENOMIC DNA]</scope>
    <source>
        <strain evidence="2 3">ATCC 29453</strain>
    </source>
</reference>
<keyword evidence="1" id="KW-1133">Transmembrane helix</keyword>
<comment type="caution">
    <text evidence="2">The sequence shown here is derived from an EMBL/GenBank/DDBJ whole genome shotgun (WGS) entry which is preliminary data.</text>
</comment>
<dbReference type="EMBL" id="ADCY02000062">
    <property type="protein sequence ID" value="EJZ50103.1"/>
    <property type="molecule type" value="Genomic_DNA"/>
</dbReference>
<organism evidence="2 3">
    <name type="scientific">Simonsiella muelleri ATCC 29453</name>
    <dbReference type="NCBI Taxonomy" id="641147"/>
    <lineage>
        <taxon>Bacteria</taxon>
        <taxon>Pseudomonadati</taxon>
        <taxon>Pseudomonadota</taxon>
        <taxon>Betaproteobacteria</taxon>
        <taxon>Neisseriales</taxon>
        <taxon>Neisseriaceae</taxon>
        <taxon>Simonsiella</taxon>
    </lineage>
</organism>
<evidence type="ECO:0000313" key="2">
    <source>
        <dbReference type="EMBL" id="EJZ50103.1"/>
    </source>
</evidence>
<proteinExistence type="predicted"/>
<evidence type="ECO:0000313" key="3">
    <source>
        <dbReference type="Proteomes" id="UP000017813"/>
    </source>
</evidence>
<name>U6Q1C9_9NEIS</name>
<protein>
    <submittedName>
        <fullName evidence="2">Uncharacterized protein</fullName>
    </submittedName>
</protein>
<dbReference type="Proteomes" id="UP000017813">
    <property type="component" value="Unassembled WGS sequence"/>
</dbReference>
<dbReference type="HOGENOM" id="CLU_3418082_0_0_4"/>
<accession>U6Q1C9</accession>
<keyword evidence="3" id="KW-1185">Reference proteome</keyword>
<dbReference type="AlphaFoldDB" id="U6Q1C9"/>
<feature type="transmembrane region" description="Helical" evidence="1">
    <location>
        <begin position="7"/>
        <end position="24"/>
    </location>
</feature>
<keyword evidence="1" id="KW-0812">Transmembrane</keyword>
<gene>
    <name evidence="2" type="ORF">HMPREF9021_02647</name>
</gene>